<protein>
    <recommendedName>
        <fullName evidence="1">C2H2-type domain-containing protein</fullName>
    </recommendedName>
</protein>
<dbReference type="PANTHER" id="PTHR35391">
    <property type="entry name" value="C2H2-TYPE DOMAIN-CONTAINING PROTEIN-RELATED"/>
    <property type="match status" value="1"/>
</dbReference>
<accession>A0A2J6Q1Y0</accession>
<dbReference type="OrthoDB" id="20872at2759"/>
<feature type="domain" description="C2H2-type" evidence="1">
    <location>
        <begin position="323"/>
        <end position="351"/>
    </location>
</feature>
<dbReference type="SMART" id="SM00355">
    <property type="entry name" value="ZnF_C2H2"/>
    <property type="match status" value="3"/>
</dbReference>
<dbReference type="Proteomes" id="UP000235672">
    <property type="component" value="Unassembled WGS sequence"/>
</dbReference>
<reference evidence="2 3" key="1">
    <citation type="submission" date="2016-05" db="EMBL/GenBank/DDBJ databases">
        <title>A degradative enzymes factory behind the ericoid mycorrhizal symbiosis.</title>
        <authorList>
            <consortium name="DOE Joint Genome Institute"/>
            <person name="Martino E."/>
            <person name="Morin E."/>
            <person name="Grelet G."/>
            <person name="Kuo A."/>
            <person name="Kohler A."/>
            <person name="Daghino S."/>
            <person name="Barry K."/>
            <person name="Choi C."/>
            <person name="Cichocki N."/>
            <person name="Clum A."/>
            <person name="Copeland A."/>
            <person name="Hainaut M."/>
            <person name="Haridas S."/>
            <person name="Labutti K."/>
            <person name="Lindquist E."/>
            <person name="Lipzen A."/>
            <person name="Khouja H.-R."/>
            <person name="Murat C."/>
            <person name="Ohm R."/>
            <person name="Olson A."/>
            <person name="Spatafora J."/>
            <person name="Veneault-Fourrey C."/>
            <person name="Henrissat B."/>
            <person name="Grigoriev I."/>
            <person name="Martin F."/>
            <person name="Perotto S."/>
        </authorList>
    </citation>
    <scope>NUCLEOTIDE SEQUENCE [LARGE SCALE GENOMIC DNA]</scope>
    <source>
        <strain evidence="2 3">UAMH 7357</strain>
    </source>
</reference>
<dbReference type="AlphaFoldDB" id="A0A2J6Q1Y0"/>
<name>A0A2J6Q1Y0_9HELO</name>
<feature type="domain" description="C2H2-type" evidence="1">
    <location>
        <begin position="355"/>
        <end position="381"/>
    </location>
</feature>
<organism evidence="2 3">
    <name type="scientific">Hyaloscypha hepaticicola</name>
    <dbReference type="NCBI Taxonomy" id="2082293"/>
    <lineage>
        <taxon>Eukaryota</taxon>
        <taxon>Fungi</taxon>
        <taxon>Dikarya</taxon>
        <taxon>Ascomycota</taxon>
        <taxon>Pezizomycotina</taxon>
        <taxon>Leotiomycetes</taxon>
        <taxon>Helotiales</taxon>
        <taxon>Hyaloscyphaceae</taxon>
        <taxon>Hyaloscypha</taxon>
    </lineage>
</organism>
<dbReference type="STRING" id="1745343.A0A2J6Q1Y0"/>
<sequence length="416" mass="47232">MVQPTADNHRSGDDLNSEEQRARFLIWSANIGIFAGGHASLDYRLRDSWEAKKLMLDLLGSLKSYLRRGQHRSTPSNTDDSLSISVDQDRSPFEQRLHGIEQTIDRLYRLSVAIRRPSIISQNAKAANFTIKDEDGNDVGEQFKDFALTWITHQFPEAPPVLRERLAKSVTLRRKRFLFRQSHQKKLGMKLFLTPPPRPARSASPGLDAESTVMARTVVENPVPDTHKKHNNLLKPRLLSQTSASKVSGKFRTEDIFEPTPSRAPTVFSGAFTQQGSISIPDPPKPAVGSKEFECPYCCMILPIKEAVRSHWTRHVLNDLEPYVCLFEDCNDAHRLFRDRAAWLSHMQETHTKQWTCTAAGHKPCVFETEQDFEHHMRVDHAASFKESQLPWYKKRSQGPAASTFSACPLCGYEPA</sequence>
<feature type="domain" description="C2H2-type" evidence="1">
    <location>
        <begin position="293"/>
        <end position="315"/>
    </location>
</feature>
<keyword evidence="3" id="KW-1185">Reference proteome</keyword>
<feature type="non-terminal residue" evidence="2">
    <location>
        <position position="416"/>
    </location>
</feature>
<gene>
    <name evidence="2" type="ORF">NA56DRAFT_574238</name>
</gene>
<dbReference type="Pfam" id="PF26082">
    <property type="entry name" value="zf-C2H2_AcuF"/>
    <property type="match status" value="1"/>
</dbReference>
<dbReference type="InterPro" id="IPR013087">
    <property type="entry name" value="Znf_C2H2_type"/>
</dbReference>
<evidence type="ECO:0000259" key="1">
    <source>
        <dbReference type="SMART" id="SM00355"/>
    </source>
</evidence>
<dbReference type="EMBL" id="KZ613486">
    <property type="protein sequence ID" value="PMD20214.1"/>
    <property type="molecule type" value="Genomic_DNA"/>
</dbReference>
<proteinExistence type="predicted"/>
<evidence type="ECO:0000313" key="2">
    <source>
        <dbReference type="EMBL" id="PMD20214.1"/>
    </source>
</evidence>
<evidence type="ECO:0000313" key="3">
    <source>
        <dbReference type="Proteomes" id="UP000235672"/>
    </source>
</evidence>
<dbReference type="InterPro" id="IPR058925">
    <property type="entry name" value="zf-C2H2_AcuF"/>
</dbReference>
<dbReference type="PANTHER" id="PTHR35391:SF7">
    <property type="entry name" value="C2H2-TYPE DOMAIN-CONTAINING PROTEIN"/>
    <property type="match status" value="1"/>
</dbReference>